<gene>
    <name evidence="2" type="primary">LOC141575630</name>
</gene>
<keyword evidence="1" id="KW-1185">Reference proteome</keyword>
<evidence type="ECO:0000313" key="1">
    <source>
        <dbReference type="Proteomes" id="UP001732780"/>
    </source>
</evidence>
<proteinExistence type="predicted"/>
<evidence type="ECO:0000313" key="2">
    <source>
        <dbReference type="RefSeq" id="XP_074211405.1"/>
    </source>
</evidence>
<reference evidence="2" key="1">
    <citation type="submission" date="2025-08" db="UniProtKB">
        <authorList>
            <consortium name="RefSeq"/>
        </authorList>
    </citation>
    <scope>IDENTIFICATION</scope>
    <source>
        <tissue evidence="2">Blood</tissue>
    </source>
</reference>
<accession>A0AC58PN24</accession>
<protein>
    <submittedName>
        <fullName evidence="2">Uncharacterized protein LOC141575630</fullName>
    </submittedName>
</protein>
<dbReference type="RefSeq" id="XP_074211405.1">
    <property type="nucleotide sequence ID" value="XM_074355304.1"/>
</dbReference>
<sequence length="358" mass="39008">MELHTCLAQGWTPCGGQRAPEEQLLHTDGVRVQVSDNVHGCSTAPQPKDCSFCLLSNRWLMPHSHGPRQTLIGTARPDSPQPEQQEHEHEGPRFRREDEGRARTRRCACADAEQTELEEDGREPTAPGTAPGGGTRPGVWAAACCRRRCLRRAGFNTSNSATSDAFESSAPSEERRPLTNQTSPCGHLTADTRSHGGGDSAAFWPPARCSPQMWKDREGASRPGERADSDRTVAGAGGVAAVVDMWIRISLMLKHLSYGNGSLHVDAAFQEILWSVAPISSGSEAAQGYLIGSDVLRLLHGHMDECLTVPSGEHGEEQRRSVHYEVGAVSVHAHSLWRLETLRVAKLQCEKILASQYS</sequence>
<dbReference type="Proteomes" id="UP001732780">
    <property type="component" value="Chromosome 3"/>
</dbReference>
<organism evidence="1 2">
    <name type="scientific">Camelus bactrianus</name>
    <name type="common">Bactrian camel</name>
    <dbReference type="NCBI Taxonomy" id="9837"/>
    <lineage>
        <taxon>Eukaryota</taxon>
        <taxon>Metazoa</taxon>
        <taxon>Chordata</taxon>
        <taxon>Craniata</taxon>
        <taxon>Vertebrata</taxon>
        <taxon>Euteleostomi</taxon>
        <taxon>Mammalia</taxon>
        <taxon>Eutheria</taxon>
        <taxon>Laurasiatheria</taxon>
        <taxon>Artiodactyla</taxon>
        <taxon>Tylopoda</taxon>
        <taxon>Camelidae</taxon>
        <taxon>Camelus</taxon>
    </lineage>
</organism>
<name>A0AC58PN24_CAMBA</name>